<proteinExistence type="predicted"/>
<sequence>MQSLQFDFRKLYPTTRAIACDFKKIVSSLVQSLQFDFRKLYPTTRTNHCNLTSENCIQLLAPRGKEVEVDFEEFSFRERLQQQSSSYYGRCVHERVEIRNTDYYNGNFYCGNDIEPGTRMTSQGGNFIIIISADDEMEGKGLKC</sequence>
<dbReference type="PROSITE" id="PS01180">
    <property type="entry name" value="CUB"/>
    <property type="match status" value="1"/>
</dbReference>
<feature type="domain" description="CUB" evidence="3">
    <location>
        <begin position="41"/>
        <end position="144"/>
    </location>
</feature>
<dbReference type="InterPro" id="IPR035914">
    <property type="entry name" value="Sperma_CUB_dom_sf"/>
</dbReference>
<organism evidence="4 5">
    <name type="scientific">Caerostris extrusa</name>
    <name type="common">Bark spider</name>
    <name type="synonym">Caerostris bankana</name>
    <dbReference type="NCBI Taxonomy" id="172846"/>
    <lineage>
        <taxon>Eukaryota</taxon>
        <taxon>Metazoa</taxon>
        <taxon>Ecdysozoa</taxon>
        <taxon>Arthropoda</taxon>
        <taxon>Chelicerata</taxon>
        <taxon>Arachnida</taxon>
        <taxon>Araneae</taxon>
        <taxon>Araneomorphae</taxon>
        <taxon>Entelegynae</taxon>
        <taxon>Araneoidea</taxon>
        <taxon>Araneidae</taxon>
        <taxon>Caerostris</taxon>
    </lineage>
</organism>
<evidence type="ECO:0000256" key="2">
    <source>
        <dbReference type="PROSITE-ProRule" id="PRU00059"/>
    </source>
</evidence>
<comment type="caution">
    <text evidence="2">Lacks conserved residue(s) required for the propagation of feature annotation.</text>
</comment>
<comment type="caution">
    <text evidence="4">The sequence shown here is derived from an EMBL/GenBank/DDBJ whole genome shotgun (WGS) entry which is preliminary data.</text>
</comment>
<gene>
    <name evidence="4" type="ORF">CEXT_307031</name>
</gene>
<keyword evidence="1" id="KW-1015">Disulfide bond</keyword>
<dbReference type="EMBL" id="BPLR01000876">
    <property type="protein sequence ID" value="GIY98071.1"/>
    <property type="molecule type" value="Genomic_DNA"/>
</dbReference>
<dbReference type="AlphaFoldDB" id="A0AAV4XVQ6"/>
<dbReference type="Proteomes" id="UP001054945">
    <property type="component" value="Unassembled WGS sequence"/>
</dbReference>
<evidence type="ECO:0000313" key="5">
    <source>
        <dbReference type="Proteomes" id="UP001054945"/>
    </source>
</evidence>
<accession>A0AAV4XVQ6</accession>
<evidence type="ECO:0000259" key="3">
    <source>
        <dbReference type="PROSITE" id="PS01180"/>
    </source>
</evidence>
<name>A0AAV4XVQ6_CAEEX</name>
<reference evidence="4 5" key="1">
    <citation type="submission" date="2021-06" db="EMBL/GenBank/DDBJ databases">
        <title>Caerostris extrusa draft genome.</title>
        <authorList>
            <person name="Kono N."/>
            <person name="Arakawa K."/>
        </authorList>
    </citation>
    <scope>NUCLEOTIDE SEQUENCE [LARGE SCALE GENOMIC DNA]</scope>
</reference>
<dbReference type="InterPro" id="IPR000859">
    <property type="entry name" value="CUB_dom"/>
</dbReference>
<evidence type="ECO:0000256" key="1">
    <source>
        <dbReference type="ARBA" id="ARBA00023157"/>
    </source>
</evidence>
<evidence type="ECO:0000313" key="4">
    <source>
        <dbReference type="EMBL" id="GIY98071.1"/>
    </source>
</evidence>
<dbReference type="Gene3D" id="2.60.120.290">
    <property type="entry name" value="Spermadhesin, CUB domain"/>
    <property type="match status" value="1"/>
</dbReference>
<protein>
    <recommendedName>
        <fullName evidence="3">CUB domain-containing protein</fullName>
    </recommendedName>
</protein>
<keyword evidence="5" id="KW-1185">Reference proteome</keyword>